<organism evidence="1 2">
    <name type="scientific">Providencia stuartii ATCC 25827</name>
    <dbReference type="NCBI Taxonomy" id="471874"/>
    <lineage>
        <taxon>Bacteria</taxon>
        <taxon>Pseudomonadati</taxon>
        <taxon>Pseudomonadota</taxon>
        <taxon>Gammaproteobacteria</taxon>
        <taxon>Enterobacterales</taxon>
        <taxon>Morganellaceae</taxon>
        <taxon>Providencia</taxon>
    </lineage>
</organism>
<reference evidence="2" key="2">
    <citation type="submission" date="2008-04" db="EMBL/GenBank/DDBJ databases">
        <title>Draft genome sequence of Providencia stuartii(ATCC 25827).</title>
        <authorList>
            <person name="Sudarsanam P."/>
            <person name="Ley R."/>
            <person name="Guruge J."/>
            <person name="Turnbaugh P.J."/>
            <person name="Mahowald M."/>
            <person name="Liep D."/>
            <person name="Gordon J."/>
        </authorList>
    </citation>
    <scope>NUCLEOTIDE SEQUENCE [LARGE SCALE GENOMIC DNA]</scope>
    <source>
        <strain evidence="2">ATCC 25827</strain>
    </source>
</reference>
<evidence type="ECO:0000313" key="1">
    <source>
        <dbReference type="EMBL" id="EDU57511.1"/>
    </source>
</evidence>
<reference evidence="2" key="1">
    <citation type="submission" date="2008-04" db="EMBL/GenBank/DDBJ databases">
        <title>Draft genome sequence of Providencia stuartii (ATCC 25827).</title>
        <authorList>
            <person name="Sudarsanam P."/>
            <person name="Ley R."/>
            <person name="Guruge J."/>
            <person name="Turnbaugh P.J."/>
            <person name="Mahowald M."/>
            <person name="Liep D."/>
            <person name="Gordon J."/>
        </authorList>
    </citation>
    <scope>NUCLEOTIDE SEQUENCE [LARGE SCALE GENOMIC DNA]</scope>
    <source>
        <strain evidence="2">ATCC 25827</strain>
    </source>
</reference>
<reference evidence="1 2" key="3">
    <citation type="submission" date="2008-05" db="EMBL/GenBank/DDBJ databases">
        <authorList>
            <person name="Fulton L."/>
            <person name="Clifton S."/>
            <person name="Fulton B."/>
            <person name="Xu J."/>
            <person name="Minx P."/>
            <person name="Pepin K.H."/>
            <person name="Johnson M."/>
            <person name="Thiruvilangam P."/>
            <person name="Bhonagiri V."/>
            <person name="Nash W.E."/>
            <person name="Mardis E.R."/>
            <person name="Wilson R.K."/>
        </authorList>
    </citation>
    <scope>NUCLEOTIDE SEQUENCE [LARGE SCALE GENOMIC DNA]</scope>
    <source>
        <strain evidence="1 2">ATCC 25827</strain>
    </source>
</reference>
<gene>
    <name evidence="1" type="ORF">PROSTU_04756</name>
</gene>
<accession>A0AA87CP22</accession>
<dbReference type="GO" id="GO:0003677">
    <property type="term" value="F:DNA binding"/>
    <property type="evidence" value="ECO:0007669"/>
    <property type="project" value="InterPro"/>
</dbReference>
<sequence length="162" mass="19194">MKKERIIVEHQSLADITELPRQLMHYIDRVFTPDDVLITRTLYDLGNNTQQIAYVIQRCQSLGMTLLFLNDLGRNILELNISLTEMLSQLKTIEDNYEKMKLDRRHARALQQGKILGRPEGSVYKKAIYEMRCKGYKQREVAKHFNISLSTVKRHWKKRLFE</sequence>
<evidence type="ECO:0000313" key="2">
    <source>
        <dbReference type="Proteomes" id="UP000004506"/>
    </source>
</evidence>
<protein>
    <submittedName>
        <fullName evidence="1">Helix-turn-helix domain of resolvase</fullName>
    </submittedName>
</protein>
<proteinExistence type="predicted"/>
<dbReference type="Proteomes" id="UP000004506">
    <property type="component" value="Unassembled WGS sequence"/>
</dbReference>
<dbReference type="AlphaFoldDB" id="A0AA87CP22"/>
<name>A0AA87CP22_PROST</name>
<dbReference type="SUPFAM" id="SSF53041">
    <property type="entry name" value="Resolvase-like"/>
    <property type="match status" value="1"/>
</dbReference>
<dbReference type="InterPro" id="IPR036162">
    <property type="entry name" value="Resolvase-like_N_sf"/>
</dbReference>
<dbReference type="EMBL" id="ABJD02000118">
    <property type="protein sequence ID" value="EDU57511.1"/>
    <property type="molecule type" value="Genomic_DNA"/>
</dbReference>
<comment type="caution">
    <text evidence="1">The sequence shown here is derived from an EMBL/GenBank/DDBJ whole genome shotgun (WGS) entry which is preliminary data.</text>
</comment>
<dbReference type="GO" id="GO:0000150">
    <property type="term" value="F:DNA strand exchange activity"/>
    <property type="evidence" value="ECO:0007669"/>
    <property type="project" value="InterPro"/>
</dbReference>
<dbReference type="Gene3D" id="1.10.10.60">
    <property type="entry name" value="Homeodomain-like"/>
    <property type="match status" value="1"/>
</dbReference>